<accession>A0A917GAY2</accession>
<dbReference type="AlphaFoldDB" id="A0A917GAY2"/>
<organism evidence="1 2">
    <name type="scientific">Lysinibacillus alkalisoli</name>
    <dbReference type="NCBI Taxonomy" id="1911548"/>
    <lineage>
        <taxon>Bacteria</taxon>
        <taxon>Bacillati</taxon>
        <taxon>Bacillota</taxon>
        <taxon>Bacilli</taxon>
        <taxon>Bacillales</taxon>
        <taxon>Bacillaceae</taxon>
        <taxon>Lysinibacillus</taxon>
    </lineage>
</organism>
<sequence>MNTHEPCQVRKEAALSGLIHVPWDSLTRANDKSNAYVRQSKRGARHKYANTKHLSHKMTGAFFYEIFYTIK</sequence>
<reference evidence="1" key="2">
    <citation type="submission" date="2020-09" db="EMBL/GenBank/DDBJ databases">
        <authorList>
            <person name="Sun Q."/>
            <person name="Zhou Y."/>
        </authorList>
    </citation>
    <scope>NUCLEOTIDE SEQUENCE</scope>
    <source>
        <strain evidence="1">CGMCC 1.15760</strain>
    </source>
</reference>
<gene>
    <name evidence="1" type="ORF">GCM10007425_30810</name>
</gene>
<comment type="caution">
    <text evidence="1">The sequence shown here is derived from an EMBL/GenBank/DDBJ whole genome shotgun (WGS) entry which is preliminary data.</text>
</comment>
<dbReference type="Proteomes" id="UP000616608">
    <property type="component" value="Unassembled WGS sequence"/>
</dbReference>
<protein>
    <submittedName>
        <fullName evidence="1">Uncharacterized protein</fullName>
    </submittedName>
</protein>
<keyword evidence="2" id="KW-1185">Reference proteome</keyword>
<dbReference type="EMBL" id="BMJT01000018">
    <property type="protein sequence ID" value="GGG33947.1"/>
    <property type="molecule type" value="Genomic_DNA"/>
</dbReference>
<evidence type="ECO:0000313" key="2">
    <source>
        <dbReference type="Proteomes" id="UP000616608"/>
    </source>
</evidence>
<reference evidence="1" key="1">
    <citation type="journal article" date="2014" name="Int. J. Syst. Evol. Microbiol.">
        <title>Complete genome sequence of Corynebacterium casei LMG S-19264T (=DSM 44701T), isolated from a smear-ripened cheese.</title>
        <authorList>
            <consortium name="US DOE Joint Genome Institute (JGI-PGF)"/>
            <person name="Walter F."/>
            <person name="Albersmeier A."/>
            <person name="Kalinowski J."/>
            <person name="Ruckert C."/>
        </authorList>
    </citation>
    <scope>NUCLEOTIDE SEQUENCE</scope>
    <source>
        <strain evidence="1">CGMCC 1.15760</strain>
    </source>
</reference>
<name>A0A917GAY2_9BACI</name>
<proteinExistence type="predicted"/>
<evidence type="ECO:0000313" key="1">
    <source>
        <dbReference type="EMBL" id="GGG33947.1"/>
    </source>
</evidence>